<sequence>MVACSDPRASKLQAKFEEPYQVFPIGITVFNGSTRPITWRRSTWATSNHSSRVPWEKLLC</sequence>
<protein>
    <submittedName>
        <fullName evidence="1">Uncharacterized protein</fullName>
    </submittedName>
</protein>
<evidence type="ECO:0000313" key="1">
    <source>
        <dbReference type="EMBL" id="KAG6960235.1"/>
    </source>
</evidence>
<comment type="caution">
    <text evidence="1">The sequence shown here is derived from an EMBL/GenBank/DDBJ whole genome shotgun (WGS) entry which is preliminary data.</text>
</comment>
<name>A0A8J5M3V1_9STRA</name>
<evidence type="ECO:0000313" key="2">
    <source>
        <dbReference type="Proteomes" id="UP000709295"/>
    </source>
</evidence>
<organism evidence="1 2">
    <name type="scientific">Phytophthora aleatoria</name>
    <dbReference type="NCBI Taxonomy" id="2496075"/>
    <lineage>
        <taxon>Eukaryota</taxon>
        <taxon>Sar</taxon>
        <taxon>Stramenopiles</taxon>
        <taxon>Oomycota</taxon>
        <taxon>Peronosporomycetes</taxon>
        <taxon>Peronosporales</taxon>
        <taxon>Peronosporaceae</taxon>
        <taxon>Phytophthora</taxon>
    </lineage>
</organism>
<dbReference type="EMBL" id="JAENGY010000568">
    <property type="protein sequence ID" value="KAG6960235.1"/>
    <property type="molecule type" value="Genomic_DNA"/>
</dbReference>
<dbReference type="AlphaFoldDB" id="A0A8J5M3V1"/>
<proteinExistence type="predicted"/>
<accession>A0A8J5M3V1</accession>
<reference evidence="1" key="1">
    <citation type="submission" date="2021-01" db="EMBL/GenBank/DDBJ databases">
        <title>Phytophthora aleatoria, a newly-described species from Pinus radiata is distinct from Phytophthora cactorum isolates based on comparative genomics.</title>
        <authorList>
            <person name="Mcdougal R."/>
            <person name="Panda P."/>
            <person name="Williams N."/>
            <person name="Studholme D.J."/>
        </authorList>
    </citation>
    <scope>NUCLEOTIDE SEQUENCE</scope>
    <source>
        <strain evidence="1">NZFS 4037</strain>
    </source>
</reference>
<gene>
    <name evidence="1" type="ORF">JG688_00009689</name>
</gene>
<keyword evidence="2" id="KW-1185">Reference proteome</keyword>
<dbReference type="Proteomes" id="UP000709295">
    <property type="component" value="Unassembled WGS sequence"/>
</dbReference>